<evidence type="ECO:0000256" key="4">
    <source>
        <dbReference type="ARBA" id="ARBA00023163"/>
    </source>
</evidence>
<dbReference type="Gene3D" id="1.10.10.10">
    <property type="entry name" value="Winged helix-like DNA-binding domain superfamily/Winged helix DNA-binding domain"/>
    <property type="match status" value="1"/>
</dbReference>
<evidence type="ECO:0000256" key="1">
    <source>
        <dbReference type="ARBA" id="ARBA00023015"/>
    </source>
</evidence>
<reference evidence="7 8" key="1">
    <citation type="submission" date="2017-10" db="EMBL/GenBank/DDBJ databases">
        <title>Bacillus sp. nov., a halophilic bacterium isolated from a Keqin Lake.</title>
        <authorList>
            <person name="Wang H."/>
        </authorList>
    </citation>
    <scope>NUCLEOTIDE SEQUENCE [LARGE SCALE GENOMIC DNA]</scope>
    <source>
        <strain evidence="7 8">KQ-12</strain>
    </source>
</reference>
<keyword evidence="3" id="KW-0010">Activator</keyword>
<dbReference type="InterPro" id="IPR036390">
    <property type="entry name" value="WH_DNA-bd_sf"/>
</dbReference>
<dbReference type="EMBL" id="PDOD01000001">
    <property type="protein sequence ID" value="PYZ94471.1"/>
    <property type="molecule type" value="Genomic_DNA"/>
</dbReference>
<feature type="domain" description="HTH crp-type" evidence="6">
    <location>
        <begin position="147"/>
        <end position="212"/>
    </location>
</feature>
<dbReference type="SMART" id="SM00419">
    <property type="entry name" value="HTH_CRP"/>
    <property type="match status" value="1"/>
</dbReference>
<dbReference type="SMART" id="SM00100">
    <property type="entry name" value="cNMP"/>
    <property type="match status" value="1"/>
</dbReference>
<name>A0A323THT9_9BACI</name>
<dbReference type="GO" id="GO:0005829">
    <property type="term" value="C:cytosol"/>
    <property type="evidence" value="ECO:0007669"/>
    <property type="project" value="TreeGrafter"/>
</dbReference>
<dbReference type="GO" id="GO:0003700">
    <property type="term" value="F:DNA-binding transcription factor activity"/>
    <property type="evidence" value="ECO:0007669"/>
    <property type="project" value="TreeGrafter"/>
</dbReference>
<dbReference type="InterPro" id="IPR000595">
    <property type="entry name" value="cNMP-bd_dom"/>
</dbReference>
<dbReference type="SUPFAM" id="SSF51206">
    <property type="entry name" value="cAMP-binding domain-like"/>
    <property type="match status" value="1"/>
</dbReference>
<dbReference type="InterPro" id="IPR018490">
    <property type="entry name" value="cNMP-bd_dom_sf"/>
</dbReference>
<protein>
    <submittedName>
        <fullName evidence="7">Crp/Fnr family transcriptional regulator</fullName>
    </submittedName>
</protein>
<keyword evidence="4" id="KW-0804">Transcription</keyword>
<evidence type="ECO:0000313" key="7">
    <source>
        <dbReference type="EMBL" id="PYZ94471.1"/>
    </source>
</evidence>
<dbReference type="SUPFAM" id="SSF46785">
    <property type="entry name" value="Winged helix' DNA-binding domain"/>
    <property type="match status" value="1"/>
</dbReference>
<dbReference type="PANTHER" id="PTHR24567:SF26">
    <property type="entry name" value="REGULATORY PROTEIN YEIL"/>
    <property type="match status" value="1"/>
</dbReference>
<gene>
    <name evidence="7" type="ORF">CR194_02765</name>
</gene>
<evidence type="ECO:0000259" key="6">
    <source>
        <dbReference type="PROSITE" id="PS51063"/>
    </source>
</evidence>
<feature type="domain" description="Cyclic nucleotide-binding" evidence="5">
    <location>
        <begin position="13"/>
        <end position="133"/>
    </location>
</feature>
<dbReference type="CDD" id="cd00038">
    <property type="entry name" value="CAP_ED"/>
    <property type="match status" value="1"/>
</dbReference>
<dbReference type="PROSITE" id="PS50042">
    <property type="entry name" value="CNMP_BINDING_3"/>
    <property type="match status" value="1"/>
</dbReference>
<dbReference type="PROSITE" id="PS51063">
    <property type="entry name" value="HTH_CRP_2"/>
    <property type="match status" value="1"/>
</dbReference>
<dbReference type="InterPro" id="IPR012318">
    <property type="entry name" value="HTH_CRP"/>
</dbReference>
<organism evidence="7 8">
    <name type="scientific">Salipaludibacillus keqinensis</name>
    <dbReference type="NCBI Taxonomy" id="2045207"/>
    <lineage>
        <taxon>Bacteria</taxon>
        <taxon>Bacillati</taxon>
        <taxon>Bacillota</taxon>
        <taxon>Bacilli</taxon>
        <taxon>Bacillales</taxon>
        <taxon>Bacillaceae</taxon>
    </lineage>
</organism>
<evidence type="ECO:0000259" key="5">
    <source>
        <dbReference type="PROSITE" id="PS50042"/>
    </source>
</evidence>
<dbReference type="Proteomes" id="UP000248214">
    <property type="component" value="Unassembled WGS sequence"/>
</dbReference>
<dbReference type="PRINTS" id="PR00034">
    <property type="entry name" value="HTHCRP"/>
</dbReference>
<evidence type="ECO:0000256" key="3">
    <source>
        <dbReference type="ARBA" id="ARBA00023159"/>
    </source>
</evidence>
<dbReference type="GO" id="GO:0003677">
    <property type="term" value="F:DNA binding"/>
    <property type="evidence" value="ECO:0007669"/>
    <property type="project" value="UniProtKB-KW"/>
</dbReference>
<dbReference type="PANTHER" id="PTHR24567">
    <property type="entry name" value="CRP FAMILY TRANSCRIPTIONAL REGULATORY PROTEIN"/>
    <property type="match status" value="1"/>
</dbReference>
<dbReference type="Pfam" id="PF13545">
    <property type="entry name" value="HTH_Crp_2"/>
    <property type="match status" value="1"/>
</dbReference>
<accession>A0A323THT9</accession>
<dbReference type="CDD" id="cd00092">
    <property type="entry name" value="HTH_CRP"/>
    <property type="match status" value="1"/>
</dbReference>
<dbReference type="Pfam" id="PF00027">
    <property type="entry name" value="cNMP_binding"/>
    <property type="match status" value="1"/>
</dbReference>
<dbReference type="InterPro" id="IPR014710">
    <property type="entry name" value="RmlC-like_jellyroll"/>
</dbReference>
<dbReference type="InterPro" id="IPR036388">
    <property type="entry name" value="WH-like_DNA-bd_sf"/>
</dbReference>
<evidence type="ECO:0000313" key="8">
    <source>
        <dbReference type="Proteomes" id="UP000248214"/>
    </source>
</evidence>
<keyword evidence="8" id="KW-1185">Reference proteome</keyword>
<proteinExistence type="predicted"/>
<comment type="caution">
    <text evidence="7">The sequence shown here is derived from an EMBL/GenBank/DDBJ whole genome shotgun (WGS) entry which is preliminary data.</text>
</comment>
<dbReference type="OrthoDB" id="9810708at2"/>
<keyword evidence="1" id="KW-0805">Transcription regulation</keyword>
<dbReference type="Gene3D" id="2.60.120.10">
    <property type="entry name" value="Jelly Rolls"/>
    <property type="match status" value="1"/>
</dbReference>
<keyword evidence="2" id="KW-0238">DNA-binding</keyword>
<dbReference type="AlphaFoldDB" id="A0A323THT9"/>
<evidence type="ECO:0000256" key="2">
    <source>
        <dbReference type="ARBA" id="ARBA00023125"/>
    </source>
</evidence>
<dbReference type="InterPro" id="IPR050397">
    <property type="entry name" value="Env_Response_Regulators"/>
</dbReference>
<sequence>MNQWIQYLQDSPLFEGLTEAELMPVLNMSKVQYLKDKDRLFWEGDEKKSFYVLGKGTILISKLTENGDESLINVLGEGEIFPHTGFFQKFPYPGTATAKKEVVVLAIPIEGFEAFFREKPDLAFKIIQVMDGKIVYLQKKLNEVLSLNVESRLKSTFSYLKDVQGQVIQLTHQELGNIIGASRETVSRQLKKWEHDGIVDVKKDRIIIQEEEYFKEQP</sequence>